<dbReference type="PROSITE" id="PS00280">
    <property type="entry name" value="BPTI_KUNITZ_1"/>
    <property type="match status" value="1"/>
</dbReference>
<dbReference type="Gene3D" id="4.10.410.10">
    <property type="entry name" value="Pancreatic trypsin inhibitor Kunitz domain"/>
    <property type="match status" value="2"/>
</dbReference>
<sequence>MAPFLFSAKPANCSDPQAKCPDNFWCHPGATVETMVCCSGRYICSLDVDSGFGNGQLQRWYYNKVLDTCTLFNYTGDGGNENNFPDKAKCEASCIGYRNLCPHGDPHAVDDKILTCSKQVGCPDNFVCHTHVTGSWQLCCPDPGIASNVIVVRFGRVSLTALAFFCKLPVDQGTCNMEPVLRFAYDRKSKQCRSFFYSGCKGNLNNFSSMDRCQAVCCGH</sequence>
<dbReference type="PANTHER" id="PTHR46339:SF2">
    <property type="entry name" value="BPTI_KUNITZ INHIBITOR DOMAIN-CONTAINING PROTEIN"/>
    <property type="match status" value="1"/>
</dbReference>
<dbReference type="SMART" id="SM00131">
    <property type="entry name" value="KU"/>
    <property type="match status" value="2"/>
</dbReference>
<keyword evidence="3" id="KW-1185">Reference proteome</keyword>
<dbReference type="GO" id="GO:0004867">
    <property type="term" value="F:serine-type endopeptidase inhibitor activity"/>
    <property type="evidence" value="ECO:0007669"/>
    <property type="project" value="InterPro"/>
</dbReference>
<feature type="domain" description="BPTI/Kunitz inhibitor" evidence="1">
    <location>
        <begin position="44"/>
        <end position="94"/>
    </location>
</feature>
<dbReference type="OrthoDB" id="4473401at2759"/>
<dbReference type="PANTHER" id="PTHR46339">
    <property type="entry name" value="PROTEIN CBG15282-RELATED"/>
    <property type="match status" value="1"/>
</dbReference>
<evidence type="ECO:0000313" key="4">
    <source>
        <dbReference type="WBParaSite" id="SBAD_0000364301-mRNA-1"/>
    </source>
</evidence>
<evidence type="ECO:0000313" key="3">
    <source>
        <dbReference type="Proteomes" id="UP000270296"/>
    </source>
</evidence>
<dbReference type="InterPro" id="IPR002223">
    <property type="entry name" value="Kunitz_BPTI"/>
</dbReference>
<dbReference type="Pfam" id="PF00014">
    <property type="entry name" value="Kunitz_BPTI"/>
    <property type="match status" value="2"/>
</dbReference>
<organism evidence="4">
    <name type="scientific">Soboliphyme baturini</name>
    <dbReference type="NCBI Taxonomy" id="241478"/>
    <lineage>
        <taxon>Eukaryota</taxon>
        <taxon>Metazoa</taxon>
        <taxon>Ecdysozoa</taxon>
        <taxon>Nematoda</taxon>
        <taxon>Enoplea</taxon>
        <taxon>Dorylaimia</taxon>
        <taxon>Dioctophymatida</taxon>
        <taxon>Dioctophymatoidea</taxon>
        <taxon>Soboliphymatidae</taxon>
        <taxon>Soboliphyme</taxon>
    </lineage>
</organism>
<dbReference type="AlphaFoldDB" id="A0A183IIN9"/>
<name>A0A183IIN9_9BILA</name>
<proteinExistence type="predicted"/>
<dbReference type="EMBL" id="UZAM01007772">
    <property type="protein sequence ID" value="VDP01310.1"/>
    <property type="molecule type" value="Genomic_DNA"/>
</dbReference>
<dbReference type="PRINTS" id="PR00759">
    <property type="entry name" value="BASICPTASE"/>
</dbReference>
<dbReference type="Proteomes" id="UP000270296">
    <property type="component" value="Unassembled WGS sequence"/>
</dbReference>
<dbReference type="InterPro" id="IPR028150">
    <property type="entry name" value="Lustrin_cystein"/>
</dbReference>
<gene>
    <name evidence="2" type="ORF">SBAD_LOCUS3484</name>
</gene>
<dbReference type="CDD" id="cd00109">
    <property type="entry name" value="Kunitz-type"/>
    <property type="match status" value="1"/>
</dbReference>
<reference evidence="2 3" key="2">
    <citation type="submission" date="2018-11" db="EMBL/GenBank/DDBJ databases">
        <authorList>
            <consortium name="Pathogen Informatics"/>
        </authorList>
    </citation>
    <scope>NUCLEOTIDE SEQUENCE [LARGE SCALE GENOMIC DNA]</scope>
</reference>
<protein>
    <submittedName>
        <fullName evidence="4">Kunitz/Bovine pancreatic trypsin inhibitor domain protein</fullName>
    </submittedName>
</protein>
<dbReference type="Pfam" id="PF14625">
    <property type="entry name" value="Lustrin_cystein"/>
    <property type="match status" value="2"/>
</dbReference>
<dbReference type="InterPro" id="IPR036880">
    <property type="entry name" value="Kunitz_BPTI_sf"/>
</dbReference>
<dbReference type="SUPFAM" id="SSF57362">
    <property type="entry name" value="BPTI-like"/>
    <property type="match status" value="2"/>
</dbReference>
<evidence type="ECO:0000259" key="1">
    <source>
        <dbReference type="PROSITE" id="PS50279"/>
    </source>
</evidence>
<evidence type="ECO:0000313" key="2">
    <source>
        <dbReference type="EMBL" id="VDP01310.1"/>
    </source>
</evidence>
<dbReference type="PROSITE" id="PS50279">
    <property type="entry name" value="BPTI_KUNITZ_2"/>
    <property type="match status" value="2"/>
</dbReference>
<dbReference type="InterPro" id="IPR006150">
    <property type="entry name" value="Cys_repeat_1"/>
</dbReference>
<dbReference type="WBParaSite" id="SBAD_0000364301-mRNA-1">
    <property type="protein sequence ID" value="SBAD_0000364301-mRNA-1"/>
    <property type="gene ID" value="SBAD_0000364301"/>
</dbReference>
<reference evidence="4" key="1">
    <citation type="submission" date="2016-06" db="UniProtKB">
        <authorList>
            <consortium name="WormBaseParasite"/>
        </authorList>
    </citation>
    <scope>IDENTIFICATION</scope>
</reference>
<dbReference type="SMART" id="SM00289">
    <property type="entry name" value="WR1"/>
    <property type="match status" value="2"/>
</dbReference>
<accession>A0A183IIN9</accession>
<dbReference type="InterPro" id="IPR020901">
    <property type="entry name" value="Prtase_inh_Kunz-CS"/>
</dbReference>
<dbReference type="InterPro" id="IPR053014">
    <property type="entry name" value="Cuticle_assoc_divergent"/>
</dbReference>
<feature type="domain" description="BPTI/Kunitz inhibitor" evidence="1">
    <location>
        <begin position="166"/>
        <end position="217"/>
    </location>
</feature>
<dbReference type="CDD" id="cd22593">
    <property type="entry name" value="Kunitz_conkunitzin"/>
    <property type="match status" value="1"/>
</dbReference>